<keyword evidence="2" id="KW-1185">Reference proteome</keyword>
<name>A0A9W4SQG5_9GLOM</name>
<proteinExistence type="predicted"/>
<dbReference type="AlphaFoldDB" id="A0A9W4SQG5"/>
<sequence length="57" mass="6942">MIYDLNIKSSISIYRSSFDGRKRPSYFQRWIFIEIEVNFTVRYEDGNGTMEMERTYS</sequence>
<evidence type="ECO:0000313" key="1">
    <source>
        <dbReference type="EMBL" id="CAI2177162.1"/>
    </source>
</evidence>
<organism evidence="1 2">
    <name type="scientific">Funneliformis geosporum</name>
    <dbReference type="NCBI Taxonomy" id="1117311"/>
    <lineage>
        <taxon>Eukaryota</taxon>
        <taxon>Fungi</taxon>
        <taxon>Fungi incertae sedis</taxon>
        <taxon>Mucoromycota</taxon>
        <taxon>Glomeromycotina</taxon>
        <taxon>Glomeromycetes</taxon>
        <taxon>Glomerales</taxon>
        <taxon>Glomeraceae</taxon>
        <taxon>Funneliformis</taxon>
    </lineage>
</organism>
<evidence type="ECO:0000313" key="2">
    <source>
        <dbReference type="Proteomes" id="UP001153678"/>
    </source>
</evidence>
<reference evidence="1" key="1">
    <citation type="submission" date="2022-08" db="EMBL/GenBank/DDBJ databases">
        <authorList>
            <person name="Kallberg Y."/>
            <person name="Tangrot J."/>
            <person name="Rosling A."/>
        </authorList>
    </citation>
    <scope>NUCLEOTIDE SEQUENCE</scope>
    <source>
        <strain evidence="1">Wild A</strain>
    </source>
</reference>
<accession>A0A9W4SQG5</accession>
<protein>
    <submittedName>
        <fullName evidence="1">19710_t:CDS:1</fullName>
    </submittedName>
</protein>
<dbReference type="EMBL" id="CAMKVN010001623">
    <property type="protein sequence ID" value="CAI2177162.1"/>
    <property type="molecule type" value="Genomic_DNA"/>
</dbReference>
<dbReference type="Proteomes" id="UP001153678">
    <property type="component" value="Unassembled WGS sequence"/>
</dbReference>
<gene>
    <name evidence="1" type="ORF">FWILDA_LOCUS7947</name>
</gene>
<comment type="caution">
    <text evidence="1">The sequence shown here is derived from an EMBL/GenBank/DDBJ whole genome shotgun (WGS) entry which is preliminary data.</text>
</comment>